<dbReference type="EMBL" id="CP109208">
    <property type="protein sequence ID" value="WUU58538.1"/>
    <property type="molecule type" value="Genomic_DNA"/>
</dbReference>
<dbReference type="RefSeq" id="WP_266477705.1">
    <property type="nucleotide sequence ID" value="NZ_CP109208.1"/>
</dbReference>
<geneLocation type="plasmid" evidence="1">
    <name>unnamed1</name>
</geneLocation>
<organism evidence="1">
    <name type="scientific">Streptomyces althioticus</name>
    <dbReference type="NCBI Taxonomy" id="83380"/>
    <lineage>
        <taxon>Bacteria</taxon>
        <taxon>Bacillati</taxon>
        <taxon>Actinomycetota</taxon>
        <taxon>Actinomycetes</taxon>
        <taxon>Kitasatosporales</taxon>
        <taxon>Streptomycetaceae</taxon>
        <taxon>Streptomyces</taxon>
        <taxon>Streptomyces althioticus group</taxon>
    </lineage>
</organism>
<gene>
    <name evidence="1" type="ORF">OIE82_35775</name>
</gene>
<accession>A0ABZ1YG35</accession>
<evidence type="ECO:0008006" key="2">
    <source>
        <dbReference type="Google" id="ProtNLM"/>
    </source>
</evidence>
<proteinExistence type="predicted"/>
<name>A0ABZ1YG35_9ACTN</name>
<evidence type="ECO:0000313" key="1">
    <source>
        <dbReference type="EMBL" id="WUU58538.1"/>
    </source>
</evidence>
<protein>
    <recommendedName>
        <fullName evidence="2">4Fe-4S ferredoxin-type domain-containing protein</fullName>
    </recommendedName>
</protein>
<reference evidence="1" key="1">
    <citation type="submission" date="2022-10" db="EMBL/GenBank/DDBJ databases">
        <title>The complete genomes of actinobacterial strains from the NBC collection.</title>
        <authorList>
            <person name="Joergensen T.S."/>
            <person name="Alvarez Arevalo M."/>
            <person name="Sterndorff E.B."/>
            <person name="Faurdal D."/>
            <person name="Vuksanovic O."/>
            <person name="Mourched A.-S."/>
            <person name="Charusanti P."/>
            <person name="Shaw S."/>
            <person name="Blin K."/>
            <person name="Weber T."/>
        </authorList>
    </citation>
    <scope>NUCLEOTIDE SEQUENCE [LARGE SCALE GENOMIC DNA]</scope>
    <source>
        <strain evidence="1">NBC 01686</strain>
        <plasmid evidence="1">unnamed1</plasmid>
    </source>
</reference>
<keyword evidence="1" id="KW-0614">Plasmid</keyword>
<sequence>MAIYRPGEVNCGHCSEPTGVLVEDWDGPTRDEGDGYVASVDPCVRCQVHTEGTLDRCPDDCPDCAENHGDAAL</sequence>